<protein>
    <submittedName>
        <fullName evidence="1">Uncharacterized protein</fullName>
    </submittedName>
</protein>
<accession>A0AAF0UPN2</accession>
<evidence type="ECO:0000313" key="1">
    <source>
        <dbReference type="EMBL" id="WMV50558.1"/>
    </source>
</evidence>
<gene>
    <name evidence="1" type="ORF">MTR67_043943</name>
</gene>
<dbReference type="EMBL" id="CP133621">
    <property type="protein sequence ID" value="WMV50558.1"/>
    <property type="molecule type" value="Genomic_DNA"/>
</dbReference>
<sequence>MFHNGSKSYFLADVKAKQCLDPILVELKEVVLKKSVKDFSQGGDGVIRYQGRLCVPNVNDLREQILS</sequence>
<proteinExistence type="predicted"/>
<reference evidence="1" key="1">
    <citation type="submission" date="2023-08" db="EMBL/GenBank/DDBJ databases">
        <title>A de novo genome assembly of Solanum verrucosum Schlechtendal, a Mexican diploid species geographically isolated from the other diploid A-genome species in potato relatives.</title>
        <authorList>
            <person name="Hosaka K."/>
        </authorList>
    </citation>
    <scope>NUCLEOTIDE SEQUENCE</scope>
    <source>
        <tissue evidence="1">Young leaves</tissue>
    </source>
</reference>
<evidence type="ECO:0000313" key="2">
    <source>
        <dbReference type="Proteomes" id="UP001234989"/>
    </source>
</evidence>
<dbReference type="AlphaFoldDB" id="A0AAF0UPN2"/>
<keyword evidence="2" id="KW-1185">Reference proteome</keyword>
<name>A0AAF0UPN2_SOLVR</name>
<organism evidence="1 2">
    <name type="scientific">Solanum verrucosum</name>
    <dbReference type="NCBI Taxonomy" id="315347"/>
    <lineage>
        <taxon>Eukaryota</taxon>
        <taxon>Viridiplantae</taxon>
        <taxon>Streptophyta</taxon>
        <taxon>Embryophyta</taxon>
        <taxon>Tracheophyta</taxon>
        <taxon>Spermatophyta</taxon>
        <taxon>Magnoliopsida</taxon>
        <taxon>eudicotyledons</taxon>
        <taxon>Gunneridae</taxon>
        <taxon>Pentapetalae</taxon>
        <taxon>asterids</taxon>
        <taxon>lamiids</taxon>
        <taxon>Solanales</taxon>
        <taxon>Solanaceae</taxon>
        <taxon>Solanoideae</taxon>
        <taxon>Solaneae</taxon>
        <taxon>Solanum</taxon>
    </lineage>
</organism>
<dbReference type="Proteomes" id="UP001234989">
    <property type="component" value="Chromosome 10"/>
</dbReference>